<evidence type="ECO:0000313" key="9">
    <source>
        <dbReference type="EMBL" id="WAR18143.1"/>
    </source>
</evidence>
<feature type="domain" description="C2H2-type" evidence="8">
    <location>
        <begin position="405"/>
        <end position="432"/>
    </location>
</feature>
<evidence type="ECO:0000256" key="1">
    <source>
        <dbReference type="ARBA" id="ARBA00022723"/>
    </source>
</evidence>
<dbReference type="InterPro" id="IPR013087">
    <property type="entry name" value="Znf_C2H2_type"/>
</dbReference>
<dbReference type="PROSITE" id="PS50157">
    <property type="entry name" value="ZINC_FINGER_C2H2_2"/>
    <property type="match status" value="4"/>
</dbReference>
<dbReference type="Proteomes" id="UP001164746">
    <property type="component" value="Chromosome 10"/>
</dbReference>
<feature type="domain" description="C2H2-type" evidence="8">
    <location>
        <begin position="286"/>
        <end position="313"/>
    </location>
</feature>
<dbReference type="PROSITE" id="PS00028">
    <property type="entry name" value="ZINC_FINGER_C2H2_1"/>
    <property type="match status" value="3"/>
</dbReference>
<sequence length="470" mass="52601">MVTPDMDVIKEVPGYKVILKAVLRAQIQQLIEQLAVTTDEESIILTASVADGTLSHLGSDSAKGFLEENEEVKSQFLGFCLKSHHKRKQEEEQKKRDEEIRKAEAEALQQQQAYQQSIRYMSPQTGVPRMRQQFRTPGGGVRHQPYPLTRPIRASSSPIHSPLQSPIKSAVKLEPQDESSNLSGSDTGISGARNPNDDTTSESGQDGQGGSGDNAQGAGDMSIKLEDIDESELDELEITGVEPGQPMPPAQDWSSNMPMGMGFDPSGGASGSQADMAAQQGYTGGKQCMVCGKLFGTPFMLKTHMRIHTGEKPFKCTFCGKGFTQKVHMQSHSFRTHREEFGIYFPNFNKGIMEKHVFIFQLERHTRVHTGEKPFPCSVCGRAFNEKSKVKKHMINRHPEMFTRHKCPLCEKRFKVPSKVVRHMRIHTGEKPFKCFCGRAFNQKPALKNHTFTYHPEMFPSLQENCLDLS</sequence>
<name>A0ABY7FBU9_MYAAR</name>
<dbReference type="Pfam" id="PF13465">
    <property type="entry name" value="zf-H2C2_2"/>
    <property type="match status" value="1"/>
</dbReference>
<evidence type="ECO:0000256" key="7">
    <source>
        <dbReference type="SAM" id="MobiDB-lite"/>
    </source>
</evidence>
<organism evidence="9 10">
    <name type="scientific">Mya arenaria</name>
    <name type="common">Soft-shell clam</name>
    <dbReference type="NCBI Taxonomy" id="6604"/>
    <lineage>
        <taxon>Eukaryota</taxon>
        <taxon>Metazoa</taxon>
        <taxon>Spiralia</taxon>
        <taxon>Lophotrochozoa</taxon>
        <taxon>Mollusca</taxon>
        <taxon>Bivalvia</taxon>
        <taxon>Autobranchia</taxon>
        <taxon>Heteroconchia</taxon>
        <taxon>Euheterodonta</taxon>
        <taxon>Imparidentia</taxon>
        <taxon>Neoheterodontei</taxon>
        <taxon>Myida</taxon>
        <taxon>Myoidea</taxon>
        <taxon>Myidae</taxon>
        <taxon>Mya</taxon>
    </lineage>
</organism>
<feature type="domain" description="C2H2-type" evidence="8">
    <location>
        <begin position="375"/>
        <end position="398"/>
    </location>
</feature>
<dbReference type="PANTHER" id="PTHR24388">
    <property type="entry name" value="ZINC FINGER PROTEIN"/>
    <property type="match status" value="1"/>
</dbReference>
<feature type="region of interest" description="Disordered" evidence="7">
    <location>
        <begin position="122"/>
        <end position="219"/>
    </location>
</feature>
<evidence type="ECO:0000259" key="8">
    <source>
        <dbReference type="PROSITE" id="PS50157"/>
    </source>
</evidence>
<keyword evidence="5" id="KW-0539">Nucleus</keyword>
<feature type="compositionally biased region" description="Polar residues" evidence="7">
    <location>
        <begin position="178"/>
        <end position="188"/>
    </location>
</feature>
<feature type="region of interest" description="Disordered" evidence="7">
    <location>
        <begin position="84"/>
        <end position="108"/>
    </location>
</feature>
<feature type="compositionally biased region" description="Basic and acidic residues" evidence="7">
    <location>
        <begin position="88"/>
        <end position="105"/>
    </location>
</feature>
<dbReference type="SUPFAM" id="SSF57667">
    <property type="entry name" value="beta-beta-alpha zinc fingers"/>
    <property type="match status" value="3"/>
</dbReference>
<proteinExistence type="predicted"/>
<keyword evidence="2" id="KW-0677">Repeat</keyword>
<dbReference type="InterPro" id="IPR036236">
    <property type="entry name" value="Znf_C2H2_sf"/>
</dbReference>
<keyword evidence="3 6" id="KW-0863">Zinc-finger</keyword>
<evidence type="ECO:0000313" key="10">
    <source>
        <dbReference type="Proteomes" id="UP001164746"/>
    </source>
</evidence>
<gene>
    <name evidence="9" type="ORF">MAR_032737</name>
</gene>
<keyword evidence="4" id="KW-0862">Zinc</keyword>
<evidence type="ECO:0000256" key="3">
    <source>
        <dbReference type="ARBA" id="ARBA00022771"/>
    </source>
</evidence>
<keyword evidence="10" id="KW-1185">Reference proteome</keyword>
<dbReference type="Gene3D" id="3.30.160.60">
    <property type="entry name" value="Classic Zinc Finger"/>
    <property type="match status" value="5"/>
</dbReference>
<dbReference type="PANTHER" id="PTHR24388:SF104">
    <property type="entry name" value="AT-RICH BINDING PROTEIN-RELATED"/>
    <property type="match status" value="1"/>
</dbReference>
<feature type="domain" description="C2H2-type" evidence="8">
    <location>
        <begin position="314"/>
        <end position="342"/>
    </location>
</feature>
<dbReference type="SMART" id="SM00355">
    <property type="entry name" value="ZnF_C2H2"/>
    <property type="match status" value="5"/>
</dbReference>
<keyword evidence="1" id="KW-0479">Metal-binding</keyword>
<protein>
    <submittedName>
        <fullName evidence="9">ZNF84-like protein</fullName>
    </submittedName>
</protein>
<evidence type="ECO:0000256" key="6">
    <source>
        <dbReference type="PROSITE-ProRule" id="PRU00042"/>
    </source>
</evidence>
<evidence type="ECO:0000256" key="2">
    <source>
        <dbReference type="ARBA" id="ARBA00022737"/>
    </source>
</evidence>
<accession>A0ABY7FBU9</accession>
<reference evidence="9" key="1">
    <citation type="submission" date="2022-11" db="EMBL/GenBank/DDBJ databases">
        <title>Centuries of genome instability and evolution in soft-shell clam transmissible cancer (bioRxiv).</title>
        <authorList>
            <person name="Hart S.F.M."/>
            <person name="Yonemitsu M.A."/>
            <person name="Giersch R.M."/>
            <person name="Beal B.F."/>
            <person name="Arriagada G."/>
            <person name="Davis B.W."/>
            <person name="Ostrander E.A."/>
            <person name="Goff S.P."/>
            <person name="Metzger M.J."/>
        </authorList>
    </citation>
    <scope>NUCLEOTIDE SEQUENCE</scope>
    <source>
        <strain evidence="9">MELC-2E11</strain>
        <tissue evidence="9">Siphon/mantle</tissue>
    </source>
</reference>
<evidence type="ECO:0000256" key="5">
    <source>
        <dbReference type="ARBA" id="ARBA00023242"/>
    </source>
</evidence>
<evidence type="ECO:0000256" key="4">
    <source>
        <dbReference type="ARBA" id="ARBA00022833"/>
    </source>
</evidence>
<dbReference type="Pfam" id="PF00096">
    <property type="entry name" value="zf-C2H2"/>
    <property type="match status" value="2"/>
</dbReference>
<feature type="compositionally biased region" description="Polar residues" evidence="7">
    <location>
        <begin position="154"/>
        <end position="167"/>
    </location>
</feature>
<dbReference type="InterPro" id="IPR050527">
    <property type="entry name" value="Snail/Krueppel_Znf"/>
</dbReference>
<dbReference type="EMBL" id="CP111021">
    <property type="protein sequence ID" value="WAR18143.1"/>
    <property type="molecule type" value="Genomic_DNA"/>
</dbReference>